<dbReference type="RefSeq" id="XP_067924167.1">
    <property type="nucleotide sequence ID" value="XM_068063855.1"/>
</dbReference>
<sequence>MGNACRLGRQGPTQDLSLNSASIGKGSTVATPECGGRARLIAREGSNRASRSMNKECSFRRVCTISSGSDGQSRSRATSPRRKSASRPSGSPPVSSTTLRPEDEDQLRSFYTRNLREQEKHMSFILTEERKLRRGQTSYSRTPTLGGEPSGTEIVTVDPQEVKEAMERFDVFSPDERQTRVDELLEKFNQARGVQEGGAVPVTAVQGTSPGISS</sequence>
<proteinExistence type="predicted"/>
<feature type="region of interest" description="Disordered" evidence="1">
    <location>
        <begin position="133"/>
        <end position="153"/>
    </location>
</feature>
<evidence type="ECO:0000256" key="1">
    <source>
        <dbReference type="SAM" id="MobiDB-lite"/>
    </source>
</evidence>
<feature type="region of interest" description="Disordered" evidence="1">
    <location>
        <begin position="1"/>
        <end position="32"/>
    </location>
</feature>
<keyword evidence="3" id="KW-1185">Reference proteome</keyword>
<reference evidence="2 3" key="1">
    <citation type="journal article" date="2017" name="Int. J. Parasitol.">
        <title>The genome of the protozoan parasite Cystoisospora suis and a reverse vaccinology approach to identify vaccine candidates.</title>
        <authorList>
            <person name="Palmieri N."/>
            <person name="Shrestha A."/>
            <person name="Ruttkowski B."/>
            <person name="Beck T."/>
            <person name="Vogl C."/>
            <person name="Tomley F."/>
            <person name="Blake D.P."/>
            <person name="Joachim A."/>
        </authorList>
    </citation>
    <scope>NUCLEOTIDE SEQUENCE [LARGE SCALE GENOMIC DNA]</scope>
    <source>
        <strain evidence="2 3">Wien I</strain>
    </source>
</reference>
<feature type="compositionally biased region" description="Polar residues" evidence="1">
    <location>
        <begin position="11"/>
        <end position="22"/>
    </location>
</feature>
<feature type="region of interest" description="Disordered" evidence="1">
    <location>
        <begin position="60"/>
        <end position="106"/>
    </location>
</feature>
<evidence type="ECO:0000313" key="2">
    <source>
        <dbReference type="EMBL" id="PHJ22490.1"/>
    </source>
</evidence>
<comment type="caution">
    <text evidence="2">The sequence shown here is derived from an EMBL/GenBank/DDBJ whole genome shotgun (WGS) entry which is preliminary data.</text>
</comment>
<feature type="compositionally biased region" description="Polar residues" evidence="1">
    <location>
        <begin position="64"/>
        <end position="78"/>
    </location>
</feature>
<name>A0A2C6KPR9_9APIC</name>
<organism evidence="2 3">
    <name type="scientific">Cystoisospora suis</name>
    <dbReference type="NCBI Taxonomy" id="483139"/>
    <lineage>
        <taxon>Eukaryota</taxon>
        <taxon>Sar</taxon>
        <taxon>Alveolata</taxon>
        <taxon>Apicomplexa</taxon>
        <taxon>Conoidasida</taxon>
        <taxon>Coccidia</taxon>
        <taxon>Eucoccidiorida</taxon>
        <taxon>Eimeriorina</taxon>
        <taxon>Sarcocystidae</taxon>
        <taxon>Cystoisospora</taxon>
    </lineage>
</organism>
<evidence type="ECO:0000313" key="3">
    <source>
        <dbReference type="Proteomes" id="UP000221165"/>
    </source>
</evidence>
<protein>
    <submittedName>
        <fullName evidence="2">Uncharacterized protein</fullName>
    </submittedName>
</protein>
<dbReference type="AlphaFoldDB" id="A0A2C6KPR9"/>
<dbReference type="EMBL" id="MIGC01001653">
    <property type="protein sequence ID" value="PHJ22490.1"/>
    <property type="molecule type" value="Genomic_DNA"/>
</dbReference>
<accession>A0A2C6KPR9</accession>
<dbReference type="Proteomes" id="UP000221165">
    <property type="component" value="Unassembled WGS sequence"/>
</dbReference>
<feature type="compositionally biased region" description="Polar residues" evidence="1">
    <location>
        <begin position="86"/>
        <end position="99"/>
    </location>
</feature>
<dbReference type="VEuPathDB" id="ToxoDB:CSUI_003659"/>
<dbReference type="GeneID" id="94427066"/>
<dbReference type="OrthoDB" id="333431at2759"/>
<gene>
    <name evidence="2" type="ORF">CSUI_003659</name>
</gene>